<sequence>MGSRELEAELEAQLEQLEEKNRELRATNERLFVEVEDLKEKLEQHHQQNYQQISSLEDELNQTRVVKEQLQRYVRELEQANDDLERAKRATIVSLEDFESRLNQAIERNAFLESELDEKESLLESVQRLKDEARDLRQEMAVRQKQDSTRKSAPSSPTVELHRSEPPVQALPIVPCTPPSRIHCETSFDNTPFTPRNRGLPNGYGNTPLTPSARISALNLVGDLLRKVGALETKLANCRSFIREQQGKPSTPTSSSYSSLTKIANNSAPQSPIFDKGPVKRLDRGSSSSSIGSSPAQHGSSSGSGVVQIAV</sequence>
<evidence type="ECO:0000256" key="2">
    <source>
        <dbReference type="ARBA" id="ARBA00004300"/>
    </source>
</evidence>
<dbReference type="GO" id="GO:0000776">
    <property type="term" value="C:kinetochore"/>
    <property type="evidence" value="ECO:0007669"/>
    <property type="project" value="TreeGrafter"/>
</dbReference>
<reference evidence="10" key="2">
    <citation type="submission" date="2025-09" db="UniProtKB">
        <authorList>
            <consortium name="Ensembl"/>
        </authorList>
    </citation>
    <scope>IDENTIFICATION</scope>
</reference>
<dbReference type="OMA" id="KTYREHA"/>
<dbReference type="GO" id="GO:0016477">
    <property type="term" value="P:cell migration"/>
    <property type="evidence" value="ECO:0007669"/>
    <property type="project" value="TreeGrafter"/>
</dbReference>
<dbReference type="GO" id="GO:0000132">
    <property type="term" value="P:establishment of mitotic spindle orientation"/>
    <property type="evidence" value="ECO:0007669"/>
    <property type="project" value="TreeGrafter"/>
</dbReference>
<feature type="region of interest" description="Disordered" evidence="8">
    <location>
        <begin position="187"/>
        <end position="207"/>
    </location>
</feature>
<evidence type="ECO:0000256" key="7">
    <source>
        <dbReference type="ARBA" id="ARBA00023212"/>
    </source>
</evidence>
<evidence type="ECO:0000256" key="8">
    <source>
        <dbReference type="SAM" id="MobiDB-lite"/>
    </source>
</evidence>
<dbReference type="PANTHER" id="PTHR10921:SF1">
    <property type="entry name" value="NUCLEAR DISTRIBUTION PROTEIN NUDE HOMOLOG"/>
    <property type="match status" value="1"/>
</dbReference>
<dbReference type="GO" id="GO:0007100">
    <property type="term" value="P:mitotic centrosome separation"/>
    <property type="evidence" value="ECO:0007669"/>
    <property type="project" value="TreeGrafter"/>
</dbReference>
<dbReference type="GO" id="GO:0007020">
    <property type="term" value="P:microtubule nucleation"/>
    <property type="evidence" value="ECO:0007669"/>
    <property type="project" value="TreeGrafter"/>
</dbReference>
<dbReference type="GO" id="GO:0005813">
    <property type="term" value="C:centrosome"/>
    <property type="evidence" value="ECO:0007669"/>
    <property type="project" value="UniProtKB-SubCell"/>
</dbReference>
<keyword evidence="6" id="KW-0175">Coiled coil</keyword>
<keyword evidence="5" id="KW-0493">Microtubule</keyword>
<comment type="subcellular location">
    <subcellularLocation>
        <location evidence="2">Cytoplasm</location>
        <location evidence="2">Cytoskeleton</location>
        <location evidence="2">Microtubule organizing center</location>
        <location evidence="2">Centrosome</location>
    </subcellularLocation>
    <subcellularLocation>
        <location evidence="1">Cytoplasm</location>
        <location evidence="1">Cytoskeleton</location>
        <location evidence="1">Spindle</location>
    </subcellularLocation>
</comment>
<dbReference type="Proteomes" id="UP000694388">
    <property type="component" value="Unplaced"/>
</dbReference>
<dbReference type="GO" id="GO:0005819">
    <property type="term" value="C:spindle"/>
    <property type="evidence" value="ECO:0007669"/>
    <property type="project" value="UniProtKB-SubCell"/>
</dbReference>
<evidence type="ECO:0000256" key="4">
    <source>
        <dbReference type="ARBA" id="ARBA00022490"/>
    </source>
</evidence>
<dbReference type="AlphaFoldDB" id="A0A8C4Q118"/>
<keyword evidence="4" id="KW-0963">Cytoplasm</keyword>
<dbReference type="GeneTree" id="ENSGT00390000000111"/>
<feature type="region of interest" description="Disordered" evidence="8">
    <location>
        <begin position="139"/>
        <end position="172"/>
    </location>
</feature>
<evidence type="ECO:0000259" key="9">
    <source>
        <dbReference type="Pfam" id="PF04880"/>
    </source>
</evidence>
<accession>A0A8C4Q118</accession>
<organism evidence="10 11">
    <name type="scientific">Eptatretus burgeri</name>
    <name type="common">Inshore hagfish</name>
    <dbReference type="NCBI Taxonomy" id="7764"/>
    <lineage>
        <taxon>Eukaryota</taxon>
        <taxon>Metazoa</taxon>
        <taxon>Chordata</taxon>
        <taxon>Craniata</taxon>
        <taxon>Vertebrata</taxon>
        <taxon>Cyclostomata</taxon>
        <taxon>Myxini</taxon>
        <taxon>Myxiniformes</taxon>
        <taxon>Myxinidae</taxon>
        <taxon>Eptatretinae</taxon>
        <taxon>Eptatretus</taxon>
    </lineage>
</organism>
<feature type="compositionally biased region" description="Low complexity" evidence="8">
    <location>
        <begin position="285"/>
        <end position="305"/>
    </location>
</feature>
<dbReference type="InterPro" id="IPR006964">
    <property type="entry name" value="NUDE_dom"/>
</dbReference>
<dbReference type="Ensembl" id="ENSEBUT00000008811.1">
    <property type="protein sequence ID" value="ENSEBUP00000008312.1"/>
    <property type="gene ID" value="ENSEBUG00000005391.1"/>
</dbReference>
<evidence type="ECO:0000256" key="6">
    <source>
        <dbReference type="ARBA" id="ARBA00023054"/>
    </source>
</evidence>
<keyword evidence="11" id="KW-1185">Reference proteome</keyword>
<evidence type="ECO:0000313" key="11">
    <source>
        <dbReference type="Proteomes" id="UP000694388"/>
    </source>
</evidence>
<evidence type="ECO:0000256" key="3">
    <source>
        <dbReference type="ARBA" id="ARBA00007429"/>
    </source>
</evidence>
<dbReference type="Gene3D" id="6.10.250.1080">
    <property type="match status" value="1"/>
</dbReference>
<feature type="compositionally biased region" description="Basic and acidic residues" evidence="8">
    <location>
        <begin position="139"/>
        <end position="150"/>
    </location>
</feature>
<feature type="compositionally biased region" description="Low complexity" evidence="8">
    <location>
        <begin position="249"/>
        <end position="259"/>
    </location>
</feature>
<dbReference type="Pfam" id="PF04880">
    <property type="entry name" value="NUDE_C"/>
    <property type="match status" value="1"/>
</dbReference>
<evidence type="ECO:0000313" key="10">
    <source>
        <dbReference type="Ensembl" id="ENSEBUP00000008312.1"/>
    </source>
</evidence>
<comment type="similarity">
    <text evidence="3">Belongs to the nudE family.</text>
</comment>
<protein>
    <submittedName>
        <fullName evidence="10">NudE neurodevelopment protein 1-like 1a</fullName>
    </submittedName>
</protein>
<dbReference type="GO" id="GO:0008017">
    <property type="term" value="F:microtubule binding"/>
    <property type="evidence" value="ECO:0007669"/>
    <property type="project" value="InterPro"/>
</dbReference>
<dbReference type="InterPro" id="IPR033494">
    <property type="entry name" value="NUDE"/>
</dbReference>
<proteinExistence type="inferred from homology"/>
<dbReference type="PANTHER" id="PTHR10921">
    <property type="entry name" value="NUCLEAR DISTRIBUTION PROTEIN NUDE HOMOLOG 1"/>
    <property type="match status" value="1"/>
</dbReference>
<feature type="region of interest" description="Disordered" evidence="8">
    <location>
        <begin position="243"/>
        <end position="311"/>
    </location>
</feature>
<dbReference type="GO" id="GO:0005871">
    <property type="term" value="C:kinesin complex"/>
    <property type="evidence" value="ECO:0007669"/>
    <property type="project" value="TreeGrafter"/>
</dbReference>
<dbReference type="GO" id="GO:0005874">
    <property type="term" value="C:microtubule"/>
    <property type="evidence" value="ECO:0007669"/>
    <property type="project" value="UniProtKB-KW"/>
</dbReference>
<dbReference type="GO" id="GO:0007059">
    <property type="term" value="P:chromosome segregation"/>
    <property type="evidence" value="ECO:0007669"/>
    <property type="project" value="TreeGrafter"/>
</dbReference>
<dbReference type="GO" id="GO:0051642">
    <property type="term" value="P:centrosome localization"/>
    <property type="evidence" value="ECO:0007669"/>
    <property type="project" value="TreeGrafter"/>
</dbReference>
<evidence type="ECO:0000256" key="1">
    <source>
        <dbReference type="ARBA" id="ARBA00004186"/>
    </source>
</evidence>
<dbReference type="GO" id="GO:0047496">
    <property type="term" value="P:vesicle transport along microtubule"/>
    <property type="evidence" value="ECO:0007669"/>
    <property type="project" value="TreeGrafter"/>
</dbReference>
<evidence type="ECO:0000256" key="5">
    <source>
        <dbReference type="ARBA" id="ARBA00022701"/>
    </source>
</evidence>
<name>A0A8C4Q118_EPTBU</name>
<feature type="compositionally biased region" description="Polar residues" evidence="8">
    <location>
        <begin position="260"/>
        <end position="270"/>
    </location>
</feature>
<reference evidence="10" key="1">
    <citation type="submission" date="2025-08" db="UniProtKB">
        <authorList>
            <consortium name="Ensembl"/>
        </authorList>
    </citation>
    <scope>IDENTIFICATION</scope>
</reference>
<feature type="domain" description="NUDE" evidence="9">
    <location>
        <begin position="94"/>
        <end position="259"/>
    </location>
</feature>
<keyword evidence="7" id="KW-0206">Cytoskeleton</keyword>